<sequence length="136" mass="14431">GFAASFVRLCATAAGGTIPLSGRAIVHELRRHGVQGPESKSVMARDPKSIYHKSELSSNHNKVVADVSQGYPIGLANCGFSTQSTRSGSSPASSINGLVRSAPSTEVYTGQVCLRGRRPHLVGRGHVKCVLPWQQH</sequence>
<evidence type="ECO:0000313" key="2">
    <source>
        <dbReference type="Proteomes" id="UP001189429"/>
    </source>
</evidence>
<name>A0ABN9Q7X8_9DINO</name>
<accession>A0ABN9Q7X8</accession>
<dbReference type="Proteomes" id="UP001189429">
    <property type="component" value="Unassembled WGS sequence"/>
</dbReference>
<gene>
    <name evidence="1" type="ORF">PCOR1329_LOCUS9595</name>
</gene>
<feature type="non-terminal residue" evidence="1">
    <location>
        <position position="1"/>
    </location>
</feature>
<proteinExistence type="predicted"/>
<keyword evidence="2" id="KW-1185">Reference proteome</keyword>
<organism evidence="1 2">
    <name type="scientific">Prorocentrum cordatum</name>
    <dbReference type="NCBI Taxonomy" id="2364126"/>
    <lineage>
        <taxon>Eukaryota</taxon>
        <taxon>Sar</taxon>
        <taxon>Alveolata</taxon>
        <taxon>Dinophyceae</taxon>
        <taxon>Prorocentrales</taxon>
        <taxon>Prorocentraceae</taxon>
        <taxon>Prorocentrum</taxon>
    </lineage>
</organism>
<evidence type="ECO:0000313" key="1">
    <source>
        <dbReference type="EMBL" id="CAK0801884.1"/>
    </source>
</evidence>
<protein>
    <submittedName>
        <fullName evidence="1">Uncharacterized protein</fullName>
    </submittedName>
</protein>
<reference evidence="1" key="1">
    <citation type="submission" date="2023-10" db="EMBL/GenBank/DDBJ databases">
        <authorList>
            <person name="Chen Y."/>
            <person name="Shah S."/>
            <person name="Dougan E. K."/>
            <person name="Thang M."/>
            <person name="Chan C."/>
        </authorList>
    </citation>
    <scope>NUCLEOTIDE SEQUENCE [LARGE SCALE GENOMIC DNA]</scope>
</reference>
<dbReference type="EMBL" id="CAUYUJ010002680">
    <property type="protein sequence ID" value="CAK0801884.1"/>
    <property type="molecule type" value="Genomic_DNA"/>
</dbReference>
<comment type="caution">
    <text evidence="1">The sequence shown here is derived from an EMBL/GenBank/DDBJ whole genome shotgun (WGS) entry which is preliminary data.</text>
</comment>